<evidence type="ECO:0000313" key="3">
    <source>
        <dbReference type="Proteomes" id="UP000604046"/>
    </source>
</evidence>
<dbReference type="InterPro" id="IPR036259">
    <property type="entry name" value="MFS_trans_sf"/>
</dbReference>
<organism evidence="2 3">
    <name type="scientific">Symbiodinium natans</name>
    <dbReference type="NCBI Taxonomy" id="878477"/>
    <lineage>
        <taxon>Eukaryota</taxon>
        <taxon>Sar</taxon>
        <taxon>Alveolata</taxon>
        <taxon>Dinophyceae</taxon>
        <taxon>Suessiales</taxon>
        <taxon>Symbiodiniaceae</taxon>
        <taxon>Symbiodinium</taxon>
    </lineage>
</organism>
<keyword evidence="3" id="KW-1185">Reference proteome</keyword>
<feature type="transmembrane region" description="Helical" evidence="1">
    <location>
        <begin position="244"/>
        <end position="264"/>
    </location>
</feature>
<dbReference type="EMBL" id="CAJNDS010000258">
    <property type="protein sequence ID" value="CAE7034825.1"/>
    <property type="molecule type" value="Genomic_DNA"/>
</dbReference>
<evidence type="ECO:0000313" key="2">
    <source>
        <dbReference type="EMBL" id="CAE7034825.1"/>
    </source>
</evidence>
<keyword evidence="1" id="KW-0812">Transmembrane</keyword>
<feature type="transmembrane region" description="Helical" evidence="1">
    <location>
        <begin position="136"/>
        <end position="160"/>
    </location>
</feature>
<evidence type="ECO:0000256" key="1">
    <source>
        <dbReference type="SAM" id="Phobius"/>
    </source>
</evidence>
<feature type="transmembrane region" description="Helical" evidence="1">
    <location>
        <begin position="473"/>
        <end position="493"/>
    </location>
</feature>
<keyword evidence="1" id="KW-0472">Membrane</keyword>
<gene>
    <name evidence="2" type="ORF">SNAT2548_LOCUS4190</name>
</gene>
<dbReference type="GO" id="GO:0022857">
    <property type="term" value="F:transmembrane transporter activity"/>
    <property type="evidence" value="ECO:0007669"/>
    <property type="project" value="InterPro"/>
</dbReference>
<sequence length="593" mass="64065">MRKLPSHKPGPDIFSFPISPFYPSHVSYAEAALYREALFEDQFWHWLRGRGNKLRKLQLYRAMAMQLRAVLALSATLAHVVFGVQLAVNVSDAVKANTSTALVQHAGVTAPSLPDVLDLQPGDLRSSWRHAFRAEVGIFLTVVGSICAAFFIGEMFQFTLSTRIGRRAGQAVYVLGALMVTVGQGMLLTVSLPLAEYLGYSPAASGFLCSTTSLGALAAQAGMAYLVPATVLTNSSHDFLRRRAIASTFLQLMFHTLFVIALCVPLSDTARWYCLIVSRSFAGGFAGLSLLFGGFLAFAMTPGHEMLNLQTAVQGAYGVGQCLGNLVSSFALVLVHLTGSEKTEEALEAGAAPVMLFVLMLLFLLGILMLLVPRGSAQSAPEEKEAHRSPKNDAVASLVGSDRTALFRAGIVYNFERTFSVASIEVATTMISQVEFGFTPLITGWIFGAIAAGSFLANIIVACTPPDVDFRAILMLCFAFVGVATAPFLMNFWPWWSLYAADALMMTMTMAANGISDGLCILFATGEEGYSRQAFINQKMLSMAVAKVIAAPIARGLLPWMGRNGYASVQLLVTLAGFFGIHKMYRIISSRKR</sequence>
<feature type="transmembrane region" description="Helical" evidence="1">
    <location>
        <begin position="442"/>
        <end position="461"/>
    </location>
</feature>
<protein>
    <submittedName>
        <fullName evidence="2">Uncharacterized protein</fullName>
    </submittedName>
</protein>
<dbReference type="Gene3D" id="1.20.1250.20">
    <property type="entry name" value="MFS general substrate transporter like domains"/>
    <property type="match status" value="1"/>
</dbReference>
<dbReference type="SUPFAM" id="SSF103473">
    <property type="entry name" value="MFS general substrate transporter"/>
    <property type="match status" value="1"/>
</dbReference>
<dbReference type="AlphaFoldDB" id="A0A812IGM1"/>
<comment type="caution">
    <text evidence="2">The sequence shown here is derived from an EMBL/GenBank/DDBJ whole genome shotgun (WGS) entry which is preliminary data.</text>
</comment>
<feature type="transmembrane region" description="Helical" evidence="1">
    <location>
        <begin position="276"/>
        <end position="298"/>
    </location>
</feature>
<dbReference type="Proteomes" id="UP000604046">
    <property type="component" value="Unassembled WGS sequence"/>
</dbReference>
<dbReference type="Pfam" id="PF07690">
    <property type="entry name" value="MFS_1"/>
    <property type="match status" value="1"/>
</dbReference>
<accession>A0A812IGM1</accession>
<proteinExistence type="predicted"/>
<reference evidence="2" key="1">
    <citation type="submission" date="2021-02" db="EMBL/GenBank/DDBJ databases">
        <authorList>
            <person name="Dougan E. K."/>
            <person name="Rhodes N."/>
            <person name="Thang M."/>
            <person name="Chan C."/>
        </authorList>
    </citation>
    <scope>NUCLEOTIDE SEQUENCE</scope>
</reference>
<name>A0A812IGM1_9DINO</name>
<dbReference type="OrthoDB" id="10638849at2759"/>
<keyword evidence="1" id="KW-1133">Transmembrane helix</keyword>
<dbReference type="InterPro" id="IPR011701">
    <property type="entry name" value="MFS"/>
</dbReference>
<feature type="transmembrane region" description="Helical" evidence="1">
    <location>
        <begin position="567"/>
        <end position="585"/>
    </location>
</feature>
<feature type="transmembrane region" description="Helical" evidence="1">
    <location>
        <begin position="69"/>
        <end position="88"/>
    </location>
</feature>
<feature type="transmembrane region" description="Helical" evidence="1">
    <location>
        <begin position="172"/>
        <end position="195"/>
    </location>
</feature>
<feature type="transmembrane region" description="Helical" evidence="1">
    <location>
        <begin position="349"/>
        <end position="372"/>
    </location>
</feature>
<feature type="transmembrane region" description="Helical" evidence="1">
    <location>
        <begin position="318"/>
        <end position="337"/>
    </location>
</feature>